<sequence length="428" mass="50287">MNQPVKRKRIPYGMMNFIDVREDDCYYVDKTHYIPLIENANKYFFYIRPRRFGKSLTISMLHHYYNILEADKFEKWYGDLYIGKHPTPERNSYLIIYLNFAVVNAELNSYQQSLDAHCNTEFNFFCDVYAQYLPEGIKEEMNKKKGAIEQLDYLYKECIKTNQQIYLFIDEYDHFTNKILSEPSCLEDYKSETYGTSYLRSFFDTVKAGTDSTIKRCFVTGVSPVTMDDLTSGFNIGTNYSLSPEFNEMTGFNEEEVRAMLDYYATTCQFHHSTDELIEAMKPWYDNYCFAEQSYGSTTMYNSNMVLYFVDNYIRNGGYMPRNMVEENIRVDYNKLRMLIRKDKEFAHDASTIQTLVQQGYVTGELKTGFPAETVAEPDNFISLLFYFGMLTISGTLEGETKLTIPNQVVREQLYSYLLDTYNEADLR</sequence>
<dbReference type="RefSeq" id="WP_087319095.1">
    <property type="nucleotide sequence ID" value="NZ_NFLW01000096.1"/>
</dbReference>
<dbReference type="InterPro" id="IPR018631">
    <property type="entry name" value="AAA-ATPase-like_dom"/>
</dbReference>
<dbReference type="AlphaFoldDB" id="A0A1Y4UUA9"/>
<name>A0A1Y4UUA9_9BACE</name>
<gene>
    <name evidence="2" type="ORF">B5E52_22385</name>
</gene>
<evidence type="ECO:0000259" key="1">
    <source>
        <dbReference type="Pfam" id="PF09820"/>
    </source>
</evidence>
<feature type="non-terminal residue" evidence="2">
    <location>
        <position position="428"/>
    </location>
</feature>
<proteinExistence type="predicted"/>
<dbReference type="Proteomes" id="UP000196036">
    <property type="component" value="Unassembled WGS sequence"/>
</dbReference>
<dbReference type="Pfam" id="PF09820">
    <property type="entry name" value="AAA-ATPase_like"/>
    <property type="match status" value="1"/>
</dbReference>
<reference evidence="3" key="1">
    <citation type="submission" date="2017-04" db="EMBL/GenBank/DDBJ databases">
        <title>Function of individual gut microbiota members based on whole genome sequencing of pure cultures obtained from chicken caecum.</title>
        <authorList>
            <person name="Medvecky M."/>
            <person name="Cejkova D."/>
            <person name="Polansky O."/>
            <person name="Karasova D."/>
            <person name="Kubasova T."/>
            <person name="Cizek A."/>
            <person name="Rychlik I."/>
        </authorList>
    </citation>
    <scope>NUCLEOTIDE SEQUENCE [LARGE SCALE GENOMIC DNA]</scope>
    <source>
        <strain evidence="3">An109</strain>
    </source>
</reference>
<evidence type="ECO:0000313" key="2">
    <source>
        <dbReference type="EMBL" id="OUQ61389.1"/>
    </source>
</evidence>
<comment type="caution">
    <text evidence="2">The sequence shown here is derived from an EMBL/GenBank/DDBJ whole genome shotgun (WGS) entry which is preliminary data.</text>
</comment>
<organism evidence="2 3">
    <name type="scientific">Bacteroides xylanisolvens</name>
    <dbReference type="NCBI Taxonomy" id="371601"/>
    <lineage>
        <taxon>Bacteria</taxon>
        <taxon>Pseudomonadati</taxon>
        <taxon>Bacteroidota</taxon>
        <taxon>Bacteroidia</taxon>
        <taxon>Bacteroidales</taxon>
        <taxon>Bacteroidaceae</taxon>
        <taxon>Bacteroides</taxon>
    </lineage>
</organism>
<dbReference type="EMBL" id="NFLW01000096">
    <property type="protein sequence ID" value="OUQ61389.1"/>
    <property type="molecule type" value="Genomic_DNA"/>
</dbReference>
<evidence type="ECO:0000313" key="3">
    <source>
        <dbReference type="Proteomes" id="UP000196036"/>
    </source>
</evidence>
<feature type="domain" description="AAA-ATPase-like" evidence="1">
    <location>
        <begin position="11"/>
        <end position="231"/>
    </location>
</feature>
<accession>A0A1Y4UUA9</accession>
<dbReference type="PANTHER" id="PTHR34825">
    <property type="entry name" value="CONSERVED PROTEIN, WITH A WEAK D-GALACTARATE DEHYDRATASE/ALTRONATE HYDROLASE DOMAIN"/>
    <property type="match status" value="1"/>
</dbReference>
<protein>
    <submittedName>
        <fullName evidence="2">AAA family ATPase</fullName>
    </submittedName>
</protein>
<dbReference type="PANTHER" id="PTHR34825:SF2">
    <property type="entry name" value="AAA-ATPASE-LIKE DOMAIN-CONTAINING PROTEIN"/>
    <property type="match status" value="1"/>
</dbReference>